<dbReference type="Proteomes" id="UP001396334">
    <property type="component" value="Unassembled WGS sequence"/>
</dbReference>
<gene>
    <name evidence="1" type="ORF">V6N11_022981</name>
</gene>
<protein>
    <submittedName>
        <fullName evidence="1">Uncharacterized protein</fullName>
    </submittedName>
</protein>
<evidence type="ECO:0000313" key="2">
    <source>
        <dbReference type="Proteomes" id="UP001396334"/>
    </source>
</evidence>
<comment type="caution">
    <text evidence="1">The sequence shown here is derived from an EMBL/GenBank/DDBJ whole genome shotgun (WGS) entry which is preliminary data.</text>
</comment>
<proteinExistence type="predicted"/>
<sequence length="107" mass="12599">MPCRCKAHFLKRFVSQASFRQGRVSGAQVQDRQTRWLGQKTQLLMFPCFSASQLRWRLRKSSEKERSNNMQLLIKYYQHQQNGLIYGAAVKGRELEDPLLQRVVGRQ</sequence>
<name>A0ABR2TL18_9ROSI</name>
<keyword evidence="2" id="KW-1185">Reference proteome</keyword>
<accession>A0ABR2TL18</accession>
<evidence type="ECO:0000313" key="1">
    <source>
        <dbReference type="EMBL" id="KAK9038091.1"/>
    </source>
</evidence>
<organism evidence="1 2">
    <name type="scientific">Hibiscus sabdariffa</name>
    <name type="common">roselle</name>
    <dbReference type="NCBI Taxonomy" id="183260"/>
    <lineage>
        <taxon>Eukaryota</taxon>
        <taxon>Viridiplantae</taxon>
        <taxon>Streptophyta</taxon>
        <taxon>Embryophyta</taxon>
        <taxon>Tracheophyta</taxon>
        <taxon>Spermatophyta</taxon>
        <taxon>Magnoliopsida</taxon>
        <taxon>eudicotyledons</taxon>
        <taxon>Gunneridae</taxon>
        <taxon>Pentapetalae</taxon>
        <taxon>rosids</taxon>
        <taxon>malvids</taxon>
        <taxon>Malvales</taxon>
        <taxon>Malvaceae</taxon>
        <taxon>Malvoideae</taxon>
        <taxon>Hibiscus</taxon>
    </lineage>
</organism>
<reference evidence="1 2" key="1">
    <citation type="journal article" date="2024" name="G3 (Bethesda)">
        <title>Genome assembly of Hibiscus sabdariffa L. provides insights into metabolisms of medicinal natural products.</title>
        <authorList>
            <person name="Kim T."/>
        </authorList>
    </citation>
    <scope>NUCLEOTIDE SEQUENCE [LARGE SCALE GENOMIC DNA]</scope>
    <source>
        <strain evidence="1">TK-2024</strain>
        <tissue evidence="1">Old leaves</tissue>
    </source>
</reference>
<dbReference type="EMBL" id="JBBPBN010000005">
    <property type="protein sequence ID" value="KAK9038091.1"/>
    <property type="molecule type" value="Genomic_DNA"/>
</dbReference>